<feature type="chain" id="PRO_5014837450" description="Apple domain-containing protein" evidence="2">
    <location>
        <begin position="21"/>
        <end position="942"/>
    </location>
</feature>
<feature type="compositionally biased region" description="Polar residues" evidence="1">
    <location>
        <begin position="331"/>
        <end position="351"/>
    </location>
</feature>
<organism evidence="4 5">
    <name type="scientific">Fusarium venenatum</name>
    <dbReference type="NCBI Taxonomy" id="56646"/>
    <lineage>
        <taxon>Eukaryota</taxon>
        <taxon>Fungi</taxon>
        <taxon>Dikarya</taxon>
        <taxon>Ascomycota</taxon>
        <taxon>Pezizomycotina</taxon>
        <taxon>Sordariomycetes</taxon>
        <taxon>Hypocreomycetidae</taxon>
        <taxon>Hypocreales</taxon>
        <taxon>Nectriaceae</taxon>
        <taxon>Fusarium</taxon>
    </lineage>
</organism>
<feature type="region of interest" description="Disordered" evidence="1">
    <location>
        <begin position="589"/>
        <end position="630"/>
    </location>
</feature>
<proteinExistence type="predicted"/>
<evidence type="ECO:0000259" key="3">
    <source>
        <dbReference type="PROSITE" id="PS50948"/>
    </source>
</evidence>
<feature type="compositionally biased region" description="Low complexity" evidence="1">
    <location>
        <begin position="366"/>
        <end position="387"/>
    </location>
</feature>
<keyword evidence="5" id="KW-1185">Reference proteome</keyword>
<dbReference type="OrthoDB" id="2019572at2759"/>
<feature type="compositionally biased region" description="Polar residues" evidence="1">
    <location>
        <begin position="388"/>
        <end position="412"/>
    </location>
</feature>
<dbReference type="SMART" id="SM00473">
    <property type="entry name" value="PAN_AP"/>
    <property type="match status" value="2"/>
</dbReference>
<feature type="signal peptide" evidence="2">
    <location>
        <begin position="1"/>
        <end position="20"/>
    </location>
</feature>
<dbReference type="STRING" id="56646.A0A2L2TR51"/>
<feature type="domain" description="Apple" evidence="3">
    <location>
        <begin position="135"/>
        <end position="215"/>
    </location>
</feature>
<feature type="compositionally biased region" description="Low complexity" evidence="1">
    <location>
        <begin position="593"/>
        <end position="603"/>
    </location>
</feature>
<dbReference type="InterPro" id="IPR002889">
    <property type="entry name" value="WSC_carb-bd"/>
</dbReference>
<dbReference type="Pfam" id="PF01822">
    <property type="entry name" value="WSC"/>
    <property type="match status" value="1"/>
</dbReference>
<dbReference type="PROSITE" id="PS50948">
    <property type="entry name" value="PAN"/>
    <property type="match status" value="1"/>
</dbReference>
<dbReference type="Pfam" id="PF00024">
    <property type="entry name" value="PAN_1"/>
    <property type="match status" value="2"/>
</dbReference>
<sequence>MRPQATLYALWAFLIPLCSSTPCDRLSNPYDSPSNTQFEVICNAYSTGGNQIGPSFEVIDLETCIGLCADTSSCKAALFDRSEYLCYLLDGSDGPAVNNLYDMALLLSSAPATTFSTTTSDVSTTTSDVSATTSCNELDNPSYIDGVKFTLFCGYQVTGGNAVDYSNQLQSLTECMAFCADTLACRAVTFDKGFNECYLYDGFNGFQSDFYKDMAVVTSRPAVSSTTEALTDISTATSLSASSETYSTIESTSESEASTLYTSASASISSGSPETTSLSSSSALTSEITLAGTIESSSFTTTLSATSEAIISIPTTSSLFTTLSSSLDVPSGTTSDSALQSTLESTSDSATTSLEAISLSTRLSASTSTDSSSSLSSESVSESTSDTQLVSTSAEESASLEPTTVATSIGSIHTDTTNIEMSTAETSAITTSATVIKPTSTGSSLSDANRVSTEIQSTSEVSALPSASSTPPAGNIPTLGEYAFTGCLKSLEGYPSFQEVATDPEMTTRKCVGLALGSQYIGVYQETCYKADVLDDTEFISDARCDLPCPGDPTLFCGGILGSGQKLLHRAIAPNQLLTLYRKKLPSTSDVLSPSASEPPSSSQATGSHAYETTSESSGPSHSTQTDSPYSFSSFTTRDIGSKTLSVSDSTITETNSETRLPISLPTPTAIHIAYSTLTIDHAYTRTRFAETVTTVTYTTVNPSNPASLITTWVPITLLYSPCGCKHQVYPTVDMTTVACTQGGDIVTLTVPKAAYETGREGYTQPIVQYPSGWVGGHQAHAGSNSYPTGRPIGDFQPGSKNGQPEYSAVATGLQDSHPSYKAHQPVTPTSAVGSNGDNQSEQGNPQPSVPAQSSADSINNKPMNPPQPSSPKSLTTETRIIPTSQPGNSALPSQSSHLDQGQAPSESKGAPYATPVVVSEAHRYDFTSWSMITAIVGIFLF</sequence>
<protein>
    <recommendedName>
        <fullName evidence="3">Apple domain-containing protein</fullName>
    </recommendedName>
</protein>
<accession>A0A2L2TR51</accession>
<keyword evidence="2" id="KW-0732">Signal</keyword>
<dbReference type="Proteomes" id="UP000245910">
    <property type="component" value="Chromosome I"/>
</dbReference>
<feature type="region of interest" description="Disordered" evidence="1">
    <location>
        <begin position="366"/>
        <end position="412"/>
    </location>
</feature>
<feature type="compositionally biased region" description="Polar residues" evidence="1">
    <location>
        <begin position="871"/>
        <end position="906"/>
    </location>
</feature>
<reference evidence="5" key="1">
    <citation type="submission" date="2014-10" db="EMBL/GenBank/DDBJ databases">
        <authorList>
            <person name="King R."/>
        </authorList>
    </citation>
    <scope>NUCLEOTIDE SEQUENCE [LARGE SCALE GENOMIC DNA]</scope>
    <source>
        <strain evidence="5">A3/5</strain>
    </source>
</reference>
<name>A0A2L2TR51_9HYPO</name>
<dbReference type="AlphaFoldDB" id="A0A2L2TR51"/>
<feature type="region of interest" description="Disordered" evidence="1">
    <location>
        <begin position="329"/>
        <end position="351"/>
    </location>
</feature>
<evidence type="ECO:0000313" key="5">
    <source>
        <dbReference type="Proteomes" id="UP000245910"/>
    </source>
</evidence>
<evidence type="ECO:0000313" key="4">
    <source>
        <dbReference type="EMBL" id="CEI67567.1"/>
    </source>
</evidence>
<dbReference type="SUPFAM" id="SSF57414">
    <property type="entry name" value="Hairpin loop containing domain-like"/>
    <property type="match status" value="1"/>
</dbReference>
<dbReference type="InterPro" id="IPR003609">
    <property type="entry name" value="Pan_app"/>
</dbReference>
<feature type="compositionally biased region" description="Polar residues" evidence="1">
    <location>
        <begin position="604"/>
        <end position="630"/>
    </location>
</feature>
<feature type="compositionally biased region" description="Polar residues" evidence="1">
    <location>
        <begin position="827"/>
        <end position="863"/>
    </location>
</feature>
<dbReference type="Gene3D" id="3.50.4.10">
    <property type="entry name" value="Hepatocyte Growth Factor"/>
    <property type="match status" value="1"/>
</dbReference>
<evidence type="ECO:0000256" key="1">
    <source>
        <dbReference type="SAM" id="MobiDB-lite"/>
    </source>
</evidence>
<feature type="region of interest" description="Disordered" evidence="1">
    <location>
        <begin position="779"/>
        <end position="912"/>
    </location>
</feature>
<dbReference type="EMBL" id="LN649229">
    <property type="protein sequence ID" value="CEI67567.1"/>
    <property type="molecule type" value="Genomic_DNA"/>
</dbReference>
<evidence type="ECO:0000256" key="2">
    <source>
        <dbReference type="SAM" id="SignalP"/>
    </source>
</evidence>